<dbReference type="Proteomes" id="UP000245764">
    <property type="component" value="Chromosome 11"/>
</dbReference>
<feature type="region of interest" description="Disordered" evidence="1">
    <location>
        <begin position="1"/>
        <end position="151"/>
    </location>
</feature>
<reference evidence="3" key="1">
    <citation type="submission" date="2017-05" db="EMBL/GenBank/DDBJ databases">
        <authorList>
            <person name="Song R."/>
            <person name="Chenine A.L."/>
            <person name="Ruprecht R.M."/>
        </authorList>
    </citation>
    <scope>NUCLEOTIDE SEQUENCE [LARGE SCALE GENOMIC DNA]</scope>
</reference>
<feature type="compositionally biased region" description="Basic and acidic residues" evidence="1">
    <location>
        <begin position="129"/>
        <end position="151"/>
    </location>
</feature>
<sequence length="151" mass="17028">MQTSGAQEGRKRDSGEGEERRTKEGDGRRNRGKASNEREGAMREKGRRGRGGEASPELSKTQARNQRRRETAKRTKTAQLDGHVSTATDQADDNSAKKSVGVIREDDSQWFVSPMSPLKDARAQQAPPHDGKARQHRSTRDPRFRYSRPDR</sequence>
<name>A0A2H1H469_ZYMTR</name>
<evidence type="ECO:0000313" key="3">
    <source>
        <dbReference type="Proteomes" id="UP000245764"/>
    </source>
</evidence>
<dbReference type="AlphaFoldDB" id="A0A2H1H469"/>
<organism evidence="2 3">
    <name type="scientific">Zymoseptoria tritici ST99CH_1E4</name>
    <dbReference type="NCBI Taxonomy" id="1276532"/>
    <lineage>
        <taxon>Eukaryota</taxon>
        <taxon>Fungi</taxon>
        <taxon>Dikarya</taxon>
        <taxon>Ascomycota</taxon>
        <taxon>Pezizomycotina</taxon>
        <taxon>Dothideomycetes</taxon>
        <taxon>Dothideomycetidae</taxon>
        <taxon>Mycosphaerellales</taxon>
        <taxon>Mycosphaerellaceae</taxon>
        <taxon>Zymoseptoria</taxon>
    </lineage>
</organism>
<evidence type="ECO:0000256" key="1">
    <source>
        <dbReference type="SAM" id="MobiDB-lite"/>
    </source>
</evidence>
<gene>
    <name evidence="2" type="ORF">ZT1E4_G10571</name>
</gene>
<accession>A0A2H1H469</accession>
<dbReference type="EMBL" id="LT854263">
    <property type="protein sequence ID" value="SMR60606.1"/>
    <property type="molecule type" value="Genomic_DNA"/>
</dbReference>
<evidence type="ECO:0000313" key="2">
    <source>
        <dbReference type="EMBL" id="SMR60606.1"/>
    </source>
</evidence>
<protein>
    <submittedName>
        <fullName evidence="2">Uncharacterized protein</fullName>
    </submittedName>
</protein>
<proteinExistence type="predicted"/>
<feature type="compositionally biased region" description="Basic and acidic residues" evidence="1">
    <location>
        <begin position="8"/>
        <end position="44"/>
    </location>
</feature>